<dbReference type="SUPFAM" id="SSF56281">
    <property type="entry name" value="Metallo-hydrolase/oxidoreductase"/>
    <property type="match status" value="1"/>
</dbReference>
<reference evidence="3" key="1">
    <citation type="journal article" date="2019" name="Int. J. Syst. Evol. Microbiol.">
        <title>The Global Catalogue of Microorganisms (GCM) 10K type strain sequencing project: providing services to taxonomists for standard genome sequencing and annotation.</title>
        <authorList>
            <consortium name="The Broad Institute Genomics Platform"/>
            <consortium name="The Broad Institute Genome Sequencing Center for Infectious Disease"/>
            <person name="Wu L."/>
            <person name="Ma J."/>
        </authorList>
    </citation>
    <scope>NUCLEOTIDE SEQUENCE [LARGE SCALE GENOMIC DNA]</scope>
    <source>
        <strain evidence="3">NBRC 102122</strain>
    </source>
</reference>
<proteinExistence type="predicted"/>
<evidence type="ECO:0000313" key="2">
    <source>
        <dbReference type="EMBL" id="GLR53669.1"/>
    </source>
</evidence>
<dbReference type="InterPro" id="IPR036866">
    <property type="entry name" value="RibonucZ/Hydroxyglut_hydro"/>
</dbReference>
<protein>
    <recommendedName>
        <fullName evidence="1">Zn-dependent metallo-hydrolase RNA specificity domain-containing protein</fullName>
    </recommendedName>
</protein>
<dbReference type="InterPro" id="IPR011108">
    <property type="entry name" value="RMMBL"/>
</dbReference>
<evidence type="ECO:0000313" key="3">
    <source>
        <dbReference type="Proteomes" id="UP001156702"/>
    </source>
</evidence>
<gene>
    <name evidence="2" type="ORF">GCM10007923_48850</name>
</gene>
<dbReference type="Gene3D" id="3.40.50.10890">
    <property type="match status" value="1"/>
</dbReference>
<comment type="caution">
    <text evidence="2">The sequence shown here is derived from an EMBL/GenBank/DDBJ whole genome shotgun (WGS) entry which is preliminary data.</text>
</comment>
<dbReference type="EMBL" id="BSOP01000043">
    <property type="protein sequence ID" value="GLR53669.1"/>
    <property type="molecule type" value="Genomic_DNA"/>
</dbReference>
<feature type="domain" description="Zn-dependent metallo-hydrolase RNA specificity" evidence="1">
    <location>
        <begin position="1"/>
        <end position="64"/>
    </location>
</feature>
<dbReference type="RefSeq" id="WP_425314244.1">
    <property type="nucleotide sequence ID" value="NZ_BSOP01000043.1"/>
</dbReference>
<organism evidence="2 3">
    <name type="scientific">Shinella yambaruensis</name>
    <dbReference type="NCBI Taxonomy" id="415996"/>
    <lineage>
        <taxon>Bacteria</taxon>
        <taxon>Pseudomonadati</taxon>
        <taxon>Pseudomonadota</taxon>
        <taxon>Alphaproteobacteria</taxon>
        <taxon>Hyphomicrobiales</taxon>
        <taxon>Rhizobiaceae</taxon>
        <taxon>Shinella</taxon>
    </lineage>
</organism>
<sequence length="72" mass="8127">MPVNAEVAHLDMLSAHADADELMRWLSACPRPPRNIFIVHGEPEASEALRIRIGRELGWPSVVPRLDQEFVL</sequence>
<dbReference type="Pfam" id="PF07521">
    <property type="entry name" value="RMMBL"/>
    <property type="match status" value="1"/>
</dbReference>
<accession>A0ABQ5ZLD5</accession>
<keyword evidence="3" id="KW-1185">Reference proteome</keyword>
<name>A0ABQ5ZLD5_9HYPH</name>
<dbReference type="Gene3D" id="3.60.15.10">
    <property type="entry name" value="Ribonuclease Z/Hydroxyacylglutathione hydrolase-like"/>
    <property type="match status" value="1"/>
</dbReference>
<dbReference type="Proteomes" id="UP001156702">
    <property type="component" value="Unassembled WGS sequence"/>
</dbReference>
<evidence type="ECO:0000259" key="1">
    <source>
        <dbReference type="Pfam" id="PF07521"/>
    </source>
</evidence>